<proteinExistence type="predicted"/>
<evidence type="ECO:0000256" key="1">
    <source>
        <dbReference type="SAM" id="Phobius"/>
    </source>
</evidence>
<sequence length="53" mass="6339">MYSRLTRFFQYAITLWIWKTIYYIAILVGLLWIYGIHSEQPEPSGGTFIYNGF</sequence>
<gene>
    <name evidence="2" type="ORF">O9H85_11565</name>
</gene>
<accession>A0ABT4Q854</accession>
<dbReference type="InterPro" id="IPR021008">
    <property type="entry name" value="DltX"/>
</dbReference>
<name>A0ABT4Q854_9BACL</name>
<reference evidence="2 3" key="1">
    <citation type="submission" date="2022-12" db="EMBL/GenBank/DDBJ databases">
        <title>Draft genome sequence of Paenibacillus sp. dW9.</title>
        <authorList>
            <person name="Choi E.-W."/>
            <person name="Kim D.-U."/>
        </authorList>
    </citation>
    <scope>NUCLEOTIDE SEQUENCE [LARGE SCALE GENOMIC DNA]</scope>
    <source>
        <strain evidence="3">dW9</strain>
    </source>
</reference>
<dbReference type="EMBL" id="JAQAGZ010000006">
    <property type="protein sequence ID" value="MCZ8513049.1"/>
    <property type="molecule type" value="Genomic_DNA"/>
</dbReference>
<organism evidence="2 3">
    <name type="scientific">Paenibacillus gyeongsangnamensis</name>
    <dbReference type="NCBI Taxonomy" id="3388067"/>
    <lineage>
        <taxon>Bacteria</taxon>
        <taxon>Bacillati</taxon>
        <taxon>Bacillota</taxon>
        <taxon>Bacilli</taxon>
        <taxon>Bacillales</taxon>
        <taxon>Paenibacillaceae</taxon>
        <taxon>Paenibacillus</taxon>
    </lineage>
</organism>
<evidence type="ECO:0000313" key="3">
    <source>
        <dbReference type="Proteomes" id="UP001527882"/>
    </source>
</evidence>
<protein>
    <submittedName>
        <fullName evidence="2">Teichoic acid D-Ala incorporation-associated protein DltX</fullName>
    </submittedName>
</protein>
<dbReference type="Proteomes" id="UP001527882">
    <property type="component" value="Unassembled WGS sequence"/>
</dbReference>
<dbReference type="Pfam" id="PF12459">
    <property type="entry name" value="DltX"/>
    <property type="match status" value="1"/>
</dbReference>
<comment type="caution">
    <text evidence="2">The sequence shown here is derived from an EMBL/GenBank/DDBJ whole genome shotgun (WGS) entry which is preliminary data.</text>
</comment>
<evidence type="ECO:0000313" key="2">
    <source>
        <dbReference type="EMBL" id="MCZ8513049.1"/>
    </source>
</evidence>
<keyword evidence="1" id="KW-1133">Transmembrane helix</keyword>
<keyword evidence="3" id="KW-1185">Reference proteome</keyword>
<dbReference type="RefSeq" id="WP_269881505.1">
    <property type="nucleotide sequence ID" value="NZ_JAQAGZ010000006.1"/>
</dbReference>
<feature type="transmembrane region" description="Helical" evidence="1">
    <location>
        <begin position="12"/>
        <end position="34"/>
    </location>
</feature>
<keyword evidence="1" id="KW-0472">Membrane</keyword>
<keyword evidence="1" id="KW-0812">Transmembrane</keyword>